<name>A0A1N7K024_9RHOB</name>
<keyword evidence="2" id="KW-1185">Reference proteome</keyword>
<sequence length="101" mass="11317">MSGHPCNFQQKVTRSVYEEALREGACRECRVTQAELLTKGRRLEVCGEEFAYDLETGERVLVPVPLCPACHAKAHLDGRGHHLPCQISARFNRETGLLLDP</sequence>
<proteinExistence type="predicted"/>
<accession>A0A1N7K024</accession>
<dbReference type="STRING" id="633194.SAMN05421759_101354"/>
<dbReference type="RefSeq" id="WP_076444384.1">
    <property type="nucleotide sequence ID" value="NZ_FTOQ01000001.1"/>
</dbReference>
<protein>
    <submittedName>
        <fullName evidence="1">Uncharacterized protein</fullName>
    </submittedName>
</protein>
<reference evidence="2" key="1">
    <citation type="submission" date="2017-01" db="EMBL/GenBank/DDBJ databases">
        <authorList>
            <person name="Varghese N."/>
            <person name="Submissions S."/>
        </authorList>
    </citation>
    <scope>NUCLEOTIDE SEQUENCE [LARGE SCALE GENOMIC DNA]</scope>
    <source>
        <strain evidence="2">DSM 29430</strain>
    </source>
</reference>
<dbReference type="Proteomes" id="UP000186684">
    <property type="component" value="Unassembled WGS sequence"/>
</dbReference>
<dbReference type="AlphaFoldDB" id="A0A1N7K024"/>
<evidence type="ECO:0000313" key="2">
    <source>
        <dbReference type="Proteomes" id="UP000186684"/>
    </source>
</evidence>
<dbReference type="OrthoDB" id="7865997at2"/>
<gene>
    <name evidence="1" type="ORF">SAMN05421759_101354</name>
</gene>
<organism evidence="1 2">
    <name type="scientific">Roseivivax lentus</name>
    <dbReference type="NCBI Taxonomy" id="633194"/>
    <lineage>
        <taxon>Bacteria</taxon>
        <taxon>Pseudomonadati</taxon>
        <taxon>Pseudomonadota</taxon>
        <taxon>Alphaproteobacteria</taxon>
        <taxon>Rhodobacterales</taxon>
        <taxon>Roseobacteraceae</taxon>
        <taxon>Roseivivax</taxon>
    </lineage>
</organism>
<evidence type="ECO:0000313" key="1">
    <source>
        <dbReference type="EMBL" id="SIS54928.1"/>
    </source>
</evidence>
<dbReference type="EMBL" id="FTOQ01000001">
    <property type="protein sequence ID" value="SIS54928.1"/>
    <property type="molecule type" value="Genomic_DNA"/>
</dbReference>